<dbReference type="InterPro" id="IPR005552">
    <property type="entry name" value="Scramblase"/>
</dbReference>
<keyword evidence="2" id="KW-0106">Calcium</keyword>
<dbReference type="Pfam" id="PF03803">
    <property type="entry name" value="Scramblase"/>
    <property type="match status" value="1"/>
</dbReference>
<gene>
    <name evidence="3" type="primary">RvY_02513-1</name>
    <name evidence="3" type="synonym">RvY_02513.1</name>
    <name evidence="3" type="ORF">RvY_02513</name>
</gene>
<proteinExistence type="inferred from homology"/>
<comment type="similarity">
    <text evidence="1 2">Belongs to the phospholipid scramblase family.</text>
</comment>
<dbReference type="Proteomes" id="UP000186922">
    <property type="component" value="Unassembled WGS sequence"/>
</dbReference>
<dbReference type="EMBL" id="BDGG01000001">
    <property type="protein sequence ID" value="GAU90035.1"/>
    <property type="molecule type" value="Genomic_DNA"/>
</dbReference>
<dbReference type="GO" id="GO:0005886">
    <property type="term" value="C:plasma membrane"/>
    <property type="evidence" value="ECO:0007669"/>
    <property type="project" value="TreeGrafter"/>
</dbReference>
<dbReference type="OrthoDB" id="191150at2759"/>
<dbReference type="PANTHER" id="PTHR23248">
    <property type="entry name" value="PHOSPHOLIPID SCRAMBLASE-RELATED"/>
    <property type="match status" value="1"/>
</dbReference>
<comment type="function">
    <text evidence="2">May mediate accelerated ATP-independent bidirectional transbilayer migration of phospholipids upon binding calcium ions that results in a loss of phospholipid asymmetry in the plasma membrane.</text>
</comment>
<accession>A0A1D1UNQ7</accession>
<dbReference type="STRING" id="947166.A0A1D1UNQ7"/>
<comment type="cofactor">
    <cofactor evidence="2">
        <name>Ca(2+)</name>
        <dbReference type="ChEBI" id="CHEBI:29108"/>
    </cofactor>
</comment>
<evidence type="ECO:0000313" key="4">
    <source>
        <dbReference type="Proteomes" id="UP000186922"/>
    </source>
</evidence>
<keyword evidence="4" id="KW-1185">Reference proteome</keyword>
<name>A0A1D1UNQ7_RAMVA</name>
<dbReference type="AlphaFoldDB" id="A0A1D1UNQ7"/>
<sequence>MAYPTGVSTVVHASQPLVMPLHAGTSQLQVGGAESQVQLAAAVPNQGQISSRHIQAVLPEVPVSLLDLLGPIHHLQVSQKPELFPPFPRLKSLNKYGITNVQGYPLYFALENSSYCQRCCCGTLRHFEMSIMDHSNREVLHLHRPLKYSNHGQEARYRSDVQTIDVELSGFFLTA</sequence>
<dbReference type="PANTHER" id="PTHR23248:SF9">
    <property type="entry name" value="PHOSPHOLIPID SCRAMBLASE"/>
    <property type="match status" value="1"/>
</dbReference>
<reference evidence="3 4" key="1">
    <citation type="journal article" date="2016" name="Nat. Commun.">
        <title>Extremotolerant tardigrade genome and improved radiotolerance of human cultured cells by tardigrade-unique protein.</title>
        <authorList>
            <person name="Hashimoto T."/>
            <person name="Horikawa D.D."/>
            <person name="Saito Y."/>
            <person name="Kuwahara H."/>
            <person name="Kozuka-Hata H."/>
            <person name="Shin-I T."/>
            <person name="Minakuchi Y."/>
            <person name="Ohishi K."/>
            <person name="Motoyama A."/>
            <person name="Aizu T."/>
            <person name="Enomoto A."/>
            <person name="Kondo K."/>
            <person name="Tanaka S."/>
            <person name="Hara Y."/>
            <person name="Koshikawa S."/>
            <person name="Sagara H."/>
            <person name="Miura T."/>
            <person name="Yokobori S."/>
            <person name="Miyagawa K."/>
            <person name="Suzuki Y."/>
            <person name="Kubo T."/>
            <person name="Oyama M."/>
            <person name="Kohara Y."/>
            <person name="Fujiyama A."/>
            <person name="Arakawa K."/>
            <person name="Katayama T."/>
            <person name="Toyoda A."/>
            <person name="Kunieda T."/>
        </authorList>
    </citation>
    <scope>NUCLEOTIDE SEQUENCE [LARGE SCALE GENOMIC DNA]</scope>
    <source>
        <strain evidence="3 4">YOKOZUNA-1</strain>
    </source>
</reference>
<comment type="caution">
    <text evidence="3">The sequence shown here is derived from an EMBL/GenBank/DDBJ whole genome shotgun (WGS) entry which is preliminary data.</text>
</comment>
<evidence type="ECO:0000256" key="1">
    <source>
        <dbReference type="ARBA" id="ARBA00005350"/>
    </source>
</evidence>
<dbReference type="GO" id="GO:0017128">
    <property type="term" value="F:phospholipid scramblase activity"/>
    <property type="evidence" value="ECO:0007669"/>
    <property type="project" value="InterPro"/>
</dbReference>
<keyword evidence="2" id="KW-0449">Lipoprotein</keyword>
<evidence type="ECO:0000313" key="3">
    <source>
        <dbReference type="EMBL" id="GAU90035.1"/>
    </source>
</evidence>
<evidence type="ECO:0000256" key="2">
    <source>
        <dbReference type="RuleBase" id="RU363116"/>
    </source>
</evidence>
<keyword evidence="2" id="KW-0564">Palmitate</keyword>
<protein>
    <recommendedName>
        <fullName evidence="2">Phospholipid scramblase</fullName>
    </recommendedName>
</protein>
<organism evidence="3 4">
    <name type="scientific">Ramazzottius varieornatus</name>
    <name type="common">Water bear</name>
    <name type="synonym">Tardigrade</name>
    <dbReference type="NCBI Taxonomy" id="947166"/>
    <lineage>
        <taxon>Eukaryota</taxon>
        <taxon>Metazoa</taxon>
        <taxon>Ecdysozoa</taxon>
        <taxon>Tardigrada</taxon>
        <taxon>Eutardigrada</taxon>
        <taxon>Parachela</taxon>
        <taxon>Hypsibioidea</taxon>
        <taxon>Ramazzottiidae</taxon>
        <taxon>Ramazzottius</taxon>
    </lineage>
</organism>